<dbReference type="Gene3D" id="2.70.98.10">
    <property type="match status" value="1"/>
</dbReference>
<dbReference type="InterPro" id="IPR008183">
    <property type="entry name" value="Aldose_1/G6P_1-epimerase"/>
</dbReference>
<dbReference type="GO" id="GO:0004034">
    <property type="term" value="F:aldose 1-epimerase activity"/>
    <property type="evidence" value="ECO:0007669"/>
    <property type="project" value="TreeGrafter"/>
</dbReference>
<keyword evidence="5" id="KW-1185">Reference proteome</keyword>
<dbReference type="EMBL" id="DQ489736">
    <property type="protein sequence ID" value="ACA81906.1"/>
    <property type="molecule type" value="Genomic_DNA"/>
</dbReference>
<dbReference type="SUPFAM" id="SSF74650">
    <property type="entry name" value="Galactose mutarotase-like"/>
    <property type="match status" value="1"/>
</dbReference>
<organism evidence="4 5">
    <name type="scientific">Leuconostoc citreum (strain KM20)</name>
    <dbReference type="NCBI Taxonomy" id="349519"/>
    <lineage>
        <taxon>Bacteria</taxon>
        <taxon>Bacillati</taxon>
        <taxon>Bacillota</taxon>
        <taxon>Bacilli</taxon>
        <taxon>Lactobacillales</taxon>
        <taxon>Lactobacillaceae</taxon>
        <taxon>Leuconostoc</taxon>
    </lineage>
</organism>
<protein>
    <submittedName>
        <fullName evidence="4">Galactose mutarotase</fullName>
    </submittedName>
</protein>
<evidence type="ECO:0000313" key="5">
    <source>
        <dbReference type="Proteomes" id="UP000002166"/>
    </source>
</evidence>
<proteinExistence type="inferred from homology"/>
<dbReference type="PANTHER" id="PTHR10091:SF0">
    <property type="entry name" value="GALACTOSE MUTAROTASE"/>
    <property type="match status" value="1"/>
</dbReference>
<accession>B1MWI4</accession>
<sequence length="341" mass="37667">MKSSITKFGEHNGQTVLMYTLINEHGTRLSVLNFAGIWHEFSVLDGNKRVNLLLSSPTMIGYTNNNYYINRLIGRVAGRIKDAKYQYQGKTVVTPKNDGLNSLHGGDNGWANTFFNVTMTPESIVLKAKITSAQDGFPGTLDSTIEYLLTSDNQVMIKMTGTQSLVDGVFNPTVHAYFNLGETSNILNHILQLKSDNHLALAVDKVPIGTLSPNQGAYDLAYSSSLKRPLIQLKNTTSEQGFDDVFVMNQSAGKTVAILKDTVSSRTIEIKSKRNGLVVFTANTMTADIPTNHGQGRRWIAVALEPQTLPNSENIPEFGDVTLKSGETRQEVIIYQYHQSF</sequence>
<keyword evidence="3" id="KW-0119">Carbohydrate metabolism</keyword>
<evidence type="ECO:0000256" key="1">
    <source>
        <dbReference type="ARBA" id="ARBA00006206"/>
    </source>
</evidence>
<dbReference type="InterPro" id="IPR011013">
    <property type="entry name" value="Gal_mutarotase_sf_dom"/>
</dbReference>
<dbReference type="HOGENOM" id="CLU_031753_1_1_9"/>
<dbReference type="PANTHER" id="PTHR10091">
    <property type="entry name" value="ALDOSE-1-EPIMERASE"/>
    <property type="match status" value="1"/>
</dbReference>
<dbReference type="GO" id="GO:0006006">
    <property type="term" value="P:glucose metabolic process"/>
    <property type="evidence" value="ECO:0007669"/>
    <property type="project" value="TreeGrafter"/>
</dbReference>
<dbReference type="CDD" id="cd09019">
    <property type="entry name" value="galactose_mutarotase_like"/>
    <property type="match status" value="1"/>
</dbReference>
<reference evidence="4 5" key="1">
    <citation type="journal article" date="2008" name="J. Bacteriol.">
        <title>Complete genome sequence of Leuconostoc citreum KM20.</title>
        <authorList>
            <person name="Kim J.F."/>
            <person name="Jeong H."/>
            <person name="Lee J.-S."/>
            <person name="Choi S.-H."/>
            <person name="Ha M."/>
            <person name="Hur C.-G."/>
            <person name="Kim J.-S."/>
            <person name="Lee S."/>
            <person name="Park H.-S."/>
            <person name="Park Y.-H."/>
            <person name="Oh T.K."/>
        </authorList>
    </citation>
    <scope>NUCLEOTIDE SEQUENCE [LARGE SCALE GENOMIC DNA]</scope>
    <source>
        <strain evidence="4 5">KM20</strain>
    </source>
</reference>
<evidence type="ECO:0000313" key="4">
    <source>
        <dbReference type="EMBL" id="ACA81906.1"/>
    </source>
</evidence>
<dbReference type="KEGG" id="lci:LCK_00073"/>
<dbReference type="Proteomes" id="UP000002166">
    <property type="component" value="Chromosome"/>
</dbReference>
<dbReference type="GO" id="GO:0030246">
    <property type="term" value="F:carbohydrate binding"/>
    <property type="evidence" value="ECO:0007669"/>
    <property type="project" value="InterPro"/>
</dbReference>
<evidence type="ECO:0000256" key="2">
    <source>
        <dbReference type="ARBA" id="ARBA00023235"/>
    </source>
</evidence>
<dbReference type="AlphaFoldDB" id="B1MWI4"/>
<dbReference type="STRING" id="349519.LCK_00073"/>
<gene>
    <name evidence="4" type="ordered locus">LCK_00073</name>
</gene>
<dbReference type="InterPro" id="IPR047215">
    <property type="entry name" value="Galactose_mutarotase-like"/>
</dbReference>
<dbReference type="OrthoDB" id="9779408at2"/>
<keyword evidence="2" id="KW-0413">Isomerase</keyword>
<dbReference type="InterPro" id="IPR014718">
    <property type="entry name" value="GH-type_carb-bd"/>
</dbReference>
<dbReference type="GO" id="GO:0005737">
    <property type="term" value="C:cytoplasm"/>
    <property type="evidence" value="ECO:0007669"/>
    <property type="project" value="TreeGrafter"/>
</dbReference>
<dbReference type="eggNOG" id="COG2017">
    <property type="taxonomic scope" value="Bacteria"/>
</dbReference>
<comment type="similarity">
    <text evidence="1">Belongs to the aldose epimerase family.</text>
</comment>
<dbReference type="GO" id="GO:0033499">
    <property type="term" value="P:galactose catabolic process via UDP-galactose, Leloir pathway"/>
    <property type="evidence" value="ECO:0007669"/>
    <property type="project" value="TreeGrafter"/>
</dbReference>
<name>B1MWI4_LEUCK</name>
<evidence type="ECO:0000256" key="3">
    <source>
        <dbReference type="ARBA" id="ARBA00023277"/>
    </source>
</evidence>
<dbReference type="Pfam" id="PF01263">
    <property type="entry name" value="Aldose_epim"/>
    <property type="match status" value="1"/>
</dbReference>